<dbReference type="PROSITE" id="PS51257">
    <property type="entry name" value="PROKAR_LIPOPROTEIN"/>
    <property type="match status" value="1"/>
</dbReference>
<dbReference type="Gene3D" id="1.10.238.10">
    <property type="entry name" value="EF-hand"/>
    <property type="match status" value="1"/>
</dbReference>
<evidence type="ECO:0000259" key="3">
    <source>
        <dbReference type="Pfam" id="PF13202"/>
    </source>
</evidence>
<keyword evidence="5" id="KW-1185">Reference proteome</keyword>
<accession>A0ABT1QR31</accession>
<sequence>MKMPILAVLLLLAGSACAQNSNNPTANNPNNPTDRSGMNMPSFDSVDTNRDGSVSQAEFDAAKVRNMTLAQVDQNSDGMVSRDEWNKHSDKPERR</sequence>
<feature type="domain" description="EF-hand" evidence="3">
    <location>
        <begin position="43"/>
        <end position="59"/>
    </location>
</feature>
<protein>
    <recommendedName>
        <fullName evidence="3">EF-hand domain-containing protein</fullName>
    </recommendedName>
</protein>
<dbReference type="Pfam" id="PF13202">
    <property type="entry name" value="EF-hand_5"/>
    <property type="match status" value="2"/>
</dbReference>
<feature type="region of interest" description="Disordered" evidence="1">
    <location>
        <begin position="18"/>
        <end position="95"/>
    </location>
</feature>
<gene>
    <name evidence="4" type="ORF">NM961_08345</name>
</gene>
<dbReference type="InterPro" id="IPR002048">
    <property type="entry name" value="EF_hand_dom"/>
</dbReference>
<dbReference type="Proteomes" id="UP001165498">
    <property type="component" value="Unassembled WGS sequence"/>
</dbReference>
<dbReference type="InterPro" id="IPR011992">
    <property type="entry name" value="EF-hand-dom_pair"/>
</dbReference>
<feature type="chain" id="PRO_5046388532" description="EF-hand domain-containing protein" evidence="2">
    <location>
        <begin position="19"/>
        <end position="95"/>
    </location>
</feature>
<evidence type="ECO:0000313" key="5">
    <source>
        <dbReference type="Proteomes" id="UP001165498"/>
    </source>
</evidence>
<name>A0ABT1QR31_9GAMM</name>
<reference evidence="4" key="1">
    <citation type="submission" date="2022-07" db="EMBL/GenBank/DDBJ databases">
        <title>Tahibacter sp., a new gammaproteobacterium isolated from the silt sample collected at pig farm.</title>
        <authorList>
            <person name="Chen H."/>
        </authorList>
    </citation>
    <scope>NUCLEOTIDE SEQUENCE</scope>
    <source>
        <strain evidence="4">P2K</strain>
    </source>
</reference>
<organism evidence="4 5">
    <name type="scientific">Tahibacter harae</name>
    <dbReference type="NCBI Taxonomy" id="2963937"/>
    <lineage>
        <taxon>Bacteria</taxon>
        <taxon>Pseudomonadati</taxon>
        <taxon>Pseudomonadota</taxon>
        <taxon>Gammaproteobacteria</taxon>
        <taxon>Lysobacterales</taxon>
        <taxon>Rhodanobacteraceae</taxon>
        <taxon>Tahibacter</taxon>
    </lineage>
</organism>
<proteinExistence type="predicted"/>
<feature type="domain" description="EF-hand" evidence="3">
    <location>
        <begin position="69"/>
        <end position="87"/>
    </location>
</feature>
<dbReference type="PROSITE" id="PS00018">
    <property type="entry name" value="EF_HAND_1"/>
    <property type="match status" value="2"/>
</dbReference>
<dbReference type="RefSeq" id="WP_255913611.1">
    <property type="nucleotide sequence ID" value="NZ_JANFQO010000006.1"/>
</dbReference>
<dbReference type="InterPro" id="IPR018247">
    <property type="entry name" value="EF_Hand_1_Ca_BS"/>
</dbReference>
<feature type="compositionally biased region" description="Basic and acidic residues" evidence="1">
    <location>
        <begin position="80"/>
        <end position="95"/>
    </location>
</feature>
<feature type="signal peptide" evidence="2">
    <location>
        <begin position="1"/>
        <end position="18"/>
    </location>
</feature>
<feature type="compositionally biased region" description="Polar residues" evidence="1">
    <location>
        <begin position="68"/>
        <end position="78"/>
    </location>
</feature>
<evidence type="ECO:0000256" key="1">
    <source>
        <dbReference type="SAM" id="MobiDB-lite"/>
    </source>
</evidence>
<feature type="compositionally biased region" description="Low complexity" evidence="1">
    <location>
        <begin position="20"/>
        <end position="32"/>
    </location>
</feature>
<dbReference type="EMBL" id="JANFQO010000006">
    <property type="protein sequence ID" value="MCQ4164717.1"/>
    <property type="molecule type" value="Genomic_DNA"/>
</dbReference>
<evidence type="ECO:0000256" key="2">
    <source>
        <dbReference type="SAM" id="SignalP"/>
    </source>
</evidence>
<keyword evidence="2" id="KW-0732">Signal</keyword>
<comment type="caution">
    <text evidence="4">The sequence shown here is derived from an EMBL/GenBank/DDBJ whole genome shotgun (WGS) entry which is preliminary data.</text>
</comment>
<dbReference type="SUPFAM" id="SSF47473">
    <property type="entry name" value="EF-hand"/>
    <property type="match status" value="1"/>
</dbReference>
<evidence type="ECO:0000313" key="4">
    <source>
        <dbReference type="EMBL" id="MCQ4164717.1"/>
    </source>
</evidence>